<organism evidence="4 5">
    <name type="scientific">Porphyridium purpureum</name>
    <name type="common">Red alga</name>
    <name type="synonym">Porphyridium cruentum</name>
    <dbReference type="NCBI Taxonomy" id="35688"/>
    <lineage>
        <taxon>Eukaryota</taxon>
        <taxon>Rhodophyta</taxon>
        <taxon>Bangiophyceae</taxon>
        <taxon>Porphyridiales</taxon>
        <taxon>Porphyridiaceae</taxon>
        <taxon>Porphyridium</taxon>
    </lineage>
</organism>
<dbReference type="PANTHER" id="PTHR22891">
    <property type="entry name" value="EUKARYOTIC TRANSLATION INITIATION FACTOR 2C"/>
    <property type="match status" value="1"/>
</dbReference>
<dbReference type="OrthoDB" id="4791at2759"/>
<dbReference type="InterPro" id="IPR012337">
    <property type="entry name" value="RNaseH-like_sf"/>
</dbReference>
<dbReference type="PROSITE" id="PS50821">
    <property type="entry name" value="PAZ"/>
    <property type="match status" value="1"/>
</dbReference>
<dbReference type="PROSITE" id="PS50822">
    <property type="entry name" value="PIWI"/>
    <property type="match status" value="1"/>
</dbReference>
<dbReference type="Pfam" id="PF02170">
    <property type="entry name" value="PAZ"/>
    <property type="match status" value="1"/>
</dbReference>
<name>A0A5J4Z464_PORPP</name>
<protein>
    <submittedName>
        <fullName evidence="4">Protein argonaute-3</fullName>
    </submittedName>
</protein>
<dbReference type="InterPro" id="IPR032474">
    <property type="entry name" value="Argonaute_N"/>
</dbReference>
<keyword evidence="5" id="KW-1185">Reference proteome</keyword>
<dbReference type="Gene3D" id="3.30.420.10">
    <property type="entry name" value="Ribonuclease H-like superfamily/Ribonuclease H"/>
    <property type="match status" value="1"/>
</dbReference>
<dbReference type="InterPro" id="IPR003100">
    <property type="entry name" value="PAZ_dom"/>
</dbReference>
<evidence type="ECO:0000256" key="1">
    <source>
        <dbReference type="RuleBase" id="RU361178"/>
    </source>
</evidence>
<dbReference type="SMART" id="SM00950">
    <property type="entry name" value="Piwi"/>
    <property type="match status" value="1"/>
</dbReference>
<dbReference type="InterPro" id="IPR036397">
    <property type="entry name" value="RNaseH_sf"/>
</dbReference>
<accession>A0A5J4Z464</accession>
<evidence type="ECO:0000259" key="3">
    <source>
        <dbReference type="PROSITE" id="PS50822"/>
    </source>
</evidence>
<dbReference type="InterPro" id="IPR003165">
    <property type="entry name" value="Piwi"/>
</dbReference>
<dbReference type="Pfam" id="PF08699">
    <property type="entry name" value="ArgoL1"/>
    <property type="match status" value="1"/>
</dbReference>
<gene>
    <name evidence="4" type="ORF">FVE85_6226</name>
</gene>
<evidence type="ECO:0000259" key="2">
    <source>
        <dbReference type="PROSITE" id="PS50821"/>
    </source>
</evidence>
<dbReference type="SMART" id="SM01163">
    <property type="entry name" value="DUF1785"/>
    <property type="match status" value="1"/>
</dbReference>
<dbReference type="Proteomes" id="UP000324585">
    <property type="component" value="Unassembled WGS sequence"/>
</dbReference>
<dbReference type="Gene3D" id="2.170.260.10">
    <property type="entry name" value="paz domain"/>
    <property type="match status" value="1"/>
</dbReference>
<proteinExistence type="inferred from homology"/>
<sequence>MEAHVLPTDVALPVPEALTVVPVLCRNKAPGKGVGVAGRPLKSIYTNAWQIRPRPNAADIHMWDVEVHGVGRREGMRFDTDKKCVALNRRIMREMQKVHRSVFGDAVVAYDGQKLLLTKKPLNIAGEAGSASLVVELKDESGTQREAESFHVSLRFIDVRSFQELTAWYQELARNSDQSYPQDVIQALDLVARAIRADVAITAGRNVFDPNLANSRPIHGGFHIWRGWYQSIRPAAVGMVLNVELAFSAFLQEGSGLNVMQNVLGLPSLQSSLRDSDVQVLSNELAGCQFYVQHTRYRVKARVAKIDRQNAQTRTFTLEEGGRSRVVSVADYFREKYSIRLSRPDLPLIVVKKGATRETERYSYFPFEIVTFGPGAQRRQRMVTPRQAQDVIRAAAVRPNERIRDLKHILTALDFNKNSSFASIMEVNPQPLKLPKARLLDTPDVLYGPKVKGGRLESVRPRDGAWNVRDTPLFAPDPEGLHAYGVICTVPERVLRASDVIGFFKQLSSIGERSMYRMAPPDPQFLNYSREDQTQGALEKMAASVAKKFGKVQLIFVLTDRGDPKWYQAVKTFGDTRLGVVTQVVKKKNVEKKDPSTCANIILKLNAKVGMQGKNHVTAPPRGSLRNAFEDKPFMVLGADVTHPHPGSSQPSISALVGSVDRNMARYAGEVMRQENSKQELITSFRDSLIKILDSFEKIQGGRLPESIVMFRDGVGEGMQDAVLAIELDGIRQACIAKKVNFMPKITYLTVNKRHKYRFFASEKNECDRNGNVFPGTVVDDGVVNPMYYEFFLTTAVALQGTAKPSLYRVLYDELNFTPDQIQNLAMRLCFSYARCTKSVGVCAPTYYAHQLAFRGRAYAGDDDDVSISSSSVGGGSSLQAEFPSVHVGIKHKMFYC</sequence>
<evidence type="ECO:0000313" key="4">
    <source>
        <dbReference type="EMBL" id="KAA8498641.1"/>
    </source>
</evidence>
<evidence type="ECO:0000313" key="5">
    <source>
        <dbReference type="Proteomes" id="UP000324585"/>
    </source>
</evidence>
<dbReference type="GO" id="GO:0003723">
    <property type="term" value="F:RNA binding"/>
    <property type="evidence" value="ECO:0007669"/>
    <property type="project" value="InterPro"/>
</dbReference>
<feature type="domain" description="PAZ" evidence="2">
    <location>
        <begin position="255"/>
        <end position="374"/>
    </location>
</feature>
<dbReference type="SUPFAM" id="SSF101690">
    <property type="entry name" value="PAZ domain"/>
    <property type="match status" value="1"/>
</dbReference>
<dbReference type="SUPFAM" id="SSF53098">
    <property type="entry name" value="Ribonuclease H-like"/>
    <property type="match status" value="1"/>
</dbReference>
<dbReference type="Gene3D" id="3.40.50.2300">
    <property type="match status" value="1"/>
</dbReference>
<dbReference type="SMART" id="SM00949">
    <property type="entry name" value="PAZ"/>
    <property type="match status" value="1"/>
</dbReference>
<dbReference type="InterPro" id="IPR014811">
    <property type="entry name" value="ArgoL1"/>
</dbReference>
<reference evidence="5" key="1">
    <citation type="journal article" date="2019" name="Nat. Commun.">
        <title>Expansion of phycobilisome linker gene families in mesophilic red algae.</title>
        <authorList>
            <person name="Lee J."/>
            <person name="Kim D."/>
            <person name="Bhattacharya D."/>
            <person name="Yoon H.S."/>
        </authorList>
    </citation>
    <scope>NUCLEOTIDE SEQUENCE [LARGE SCALE GENOMIC DNA]</scope>
    <source>
        <strain evidence="5">CCMP 1328</strain>
    </source>
</reference>
<dbReference type="InterPro" id="IPR036085">
    <property type="entry name" value="PAZ_dom_sf"/>
</dbReference>
<dbReference type="CDD" id="cd02846">
    <property type="entry name" value="PAZ_argonaute_like"/>
    <property type="match status" value="1"/>
</dbReference>
<dbReference type="Pfam" id="PF16486">
    <property type="entry name" value="ArgoN"/>
    <property type="match status" value="1"/>
</dbReference>
<dbReference type="Pfam" id="PF02171">
    <property type="entry name" value="Piwi"/>
    <property type="match status" value="1"/>
</dbReference>
<comment type="similarity">
    <text evidence="1">Belongs to the argonaute family.</text>
</comment>
<comment type="caution">
    <text evidence="4">The sequence shown here is derived from an EMBL/GenBank/DDBJ whole genome shotgun (WGS) entry which is preliminary data.</text>
</comment>
<dbReference type="SMR" id="A0A5J4Z464"/>
<dbReference type="OMA" id="CFAQQQH"/>
<dbReference type="AlphaFoldDB" id="A0A5J4Z464"/>
<feature type="domain" description="Piwi" evidence="3">
    <location>
        <begin position="553"/>
        <end position="854"/>
    </location>
</feature>
<dbReference type="EMBL" id="VRMN01000001">
    <property type="protein sequence ID" value="KAA8498641.1"/>
    <property type="molecule type" value="Genomic_DNA"/>
</dbReference>